<accession>A0A4R6RUC4</accession>
<comment type="caution">
    <text evidence="1">The sequence shown here is derived from an EMBL/GenBank/DDBJ whole genome shotgun (WGS) entry which is preliminary data.</text>
</comment>
<reference evidence="1 2" key="1">
    <citation type="submission" date="2019-03" db="EMBL/GenBank/DDBJ databases">
        <title>Genomic Encyclopedia of Type Strains, Phase IV (KMG-IV): sequencing the most valuable type-strain genomes for metagenomic binning, comparative biology and taxonomic classification.</title>
        <authorList>
            <person name="Goeker M."/>
        </authorList>
    </citation>
    <scope>NUCLEOTIDE SEQUENCE [LARGE SCALE GENOMIC DNA]</scope>
    <source>
        <strain evidence="1 2">DSM 45361</strain>
    </source>
</reference>
<protein>
    <submittedName>
        <fullName evidence="1">Uncharacterized protein</fullName>
    </submittedName>
</protein>
<dbReference type="RefSeq" id="WP_133854049.1">
    <property type="nucleotide sequence ID" value="NZ_SNXZ01000010.1"/>
</dbReference>
<name>A0A4R6RUC4_LABRH</name>
<evidence type="ECO:0000313" key="1">
    <source>
        <dbReference type="EMBL" id="TDP90513.1"/>
    </source>
</evidence>
<keyword evidence="2" id="KW-1185">Reference proteome</keyword>
<evidence type="ECO:0000313" key="2">
    <source>
        <dbReference type="Proteomes" id="UP000295444"/>
    </source>
</evidence>
<organism evidence="1 2">
    <name type="scientific">Labedaea rhizosphaerae</name>
    <dbReference type="NCBI Taxonomy" id="598644"/>
    <lineage>
        <taxon>Bacteria</taxon>
        <taxon>Bacillati</taxon>
        <taxon>Actinomycetota</taxon>
        <taxon>Actinomycetes</taxon>
        <taxon>Pseudonocardiales</taxon>
        <taxon>Pseudonocardiaceae</taxon>
        <taxon>Labedaea</taxon>
    </lineage>
</organism>
<dbReference type="Proteomes" id="UP000295444">
    <property type="component" value="Unassembled WGS sequence"/>
</dbReference>
<dbReference type="AlphaFoldDB" id="A0A4R6RUC4"/>
<dbReference type="EMBL" id="SNXZ01000010">
    <property type="protein sequence ID" value="TDP90513.1"/>
    <property type="molecule type" value="Genomic_DNA"/>
</dbReference>
<sequence>MKSVTSAAQLTSAEHYAEAARLLDESATKTPRDPAVVGLAARASAHAALAAARAQMDAAVAN</sequence>
<gene>
    <name evidence="1" type="ORF">EV186_11053</name>
</gene>
<proteinExistence type="predicted"/>